<dbReference type="PANTHER" id="PTHR47182:SF2">
    <property type="entry name" value="CELL WALL ALPHA-1,3-GLUCAN SYNTHASE AGS1"/>
    <property type="match status" value="1"/>
</dbReference>
<feature type="transmembrane region" description="Helical" evidence="1">
    <location>
        <begin position="351"/>
        <end position="369"/>
    </location>
</feature>
<reference evidence="2" key="1">
    <citation type="submission" date="2021-01" db="EMBL/GenBank/DDBJ databases">
        <authorList>
            <person name="Corre E."/>
            <person name="Pelletier E."/>
            <person name="Niang G."/>
            <person name="Scheremetjew M."/>
            <person name="Finn R."/>
            <person name="Kale V."/>
            <person name="Holt S."/>
            <person name="Cochrane G."/>
            <person name="Meng A."/>
            <person name="Brown T."/>
            <person name="Cohen L."/>
        </authorList>
    </citation>
    <scope>NUCLEOTIDE SEQUENCE</scope>
    <source>
        <strain evidence="2">RCC3387</strain>
    </source>
</reference>
<feature type="transmembrane region" description="Helical" evidence="1">
    <location>
        <begin position="381"/>
        <end position="403"/>
    </location>
</feature>
<feature type="transmembrane region" description="Helical" evidence="1">
    <location>
        <begin position="289"/>
        <end position="306"/>
    </location>
</feature>
<organism evidence="2">
    <name type="scientific">Zooxanthella nutricula</name>
    <dbReference type="NCBI Taxonomy" id="1333877"/>
    <lineage>
        <taxon>Eukaryota</taxon>
        <taxon>Sar</taxon>
        <taxon>Alveolata</taxon>
        <taxon>Dinophyceae</taxon>
        <taxon>Peridiniales</taxon>
        <taxon>Peridiniales incertae sedis</taxon>
        <taxon>Zooxanthella</taxon>
    </lineage>
</organism>
<evidence type="ECO:0000256" key="1">
    <source>
        <dbReference type="SAM" id="Phobius"/>
    </source>
</evidence>
<sequence>MLAPTLLQSHPEVQVVLAGPPDDACGLYAQELLAPLMRHFPGRLFVCCEFFALPGDLRRGAHLCFTPSCSEPFGYVDVEFGLLGVPSVGCAIGGLGKMPGVYYRMQNADSSRMVLEAFLCSIDFALNMPDADYWEMAQAATKADFSFDTWRANLKEVYAQAISHYRPRKGEELSLNDEWLQRDKADVIRCELQDRTSSALRRKSEAAEVVQQMQVLDVDDEIEFLTQSVPEERVHDIMKEAMNQYKQRGSRVVKDAETLQRNICLAEQRLKELNHVTQWLMKPFARTKYLRIHAVIALCYIVAPAGETLLKTTTGKATEFLTDYMQHVVFYAGLFVGSLLWLALSRGVPPNLLMASSQLANVLFSVLVPSLPDQLLTDWTILSFLAMSGVLSASRLLFIIWNFNEDFHGGFQVACKRIGILESLRTAAGMLSVIVSLGGMAYVYQQIVLIISLTTLILLFKAPQCYCAYSLPPMGWVEGLFTHKSFILLLLSEMLNATVSYTSQTYHDWWVLNGWSTHDIISFSLVIMAVSALVVPFIFAGLQRVSVWGPWPMRDFTCFLPPGSLLRALALYDLGYLHHRSYLFAAALIASYCIDVLRSASVFASMMAVLGNKWYALKGCYIVIAMTSLCSCASPFVGRAIAVAVVNTSPFQRVTLDKPVSHSGSLGEAVFWAVVPLTLAAYFFQLVTLRYFNSDILTYRGHGNLLPTGAATGASSTMHRVPITALRRMHRAARKPRRRMP</sequence>
<feature type="transmembrane region" description="Helical" evidence="1">
    <location>
        <begin position="326"/>
        <end position="344"/>
    </location>
</feature>
<feature type="transmembrane region" description="Helical" evidence="1">
    <location>
        <begin position="622"/>
        <end position="649"/>
    </location>
</feature>
<gene>
    <name evidence="2" type="ORF">BRAN1462_LOCUS18363</name>
</gene>
<proteinExistence type="predicted"/>
<dbReference type="PANTHER" id="PTHR47182">
    <property type="entry name" value="CELL WALL ALPHA-1,3-GLUCAN SYNTHASE AGS1-RELATED"/>
    <property type="match status" value="1"/>
</dbReference>
<accession>A0A7S2JHW5</accession>
<dbReference type="EMBL" id="HBGW01028891">
    <property type="protein sequence ID" value="CAD9548332.1"/>
    <property type="molecule type" value="Transcribed_RNA"/>
</dbReference>
<dbReference type="InterPro" id="IPR058655">
    <property type="entry name" value="Mok11-14/Ags1-like"/>
</dbReference>
<dbReference type="AlphaFoldDB" id="A0A7S2JHW5"/>
<feature type="transmembrane region" description="Helical" evidence="1">
    <location>
        <begin position="584"/>
        <end position="610"/>
    </location>
</feature>
<keyword evidence="1" id="KW-0472">Membrane</keyword>
<feature type="transmembrane region" description="Helical" evidence="1">
    <location>
        <begin position="521"/>
        <end position="542"/>
    </location>
</feature>
<evidence type="ECO:0000313" key="2">
    <source>
        <dbReference type="EMBL" id="CAD9548332.1"/>
    </source>
</evidence>
<dbReference type="Gene3D" id="3.40.50.2000">
    <property type="entry name" value="Glycogen Phosphorylase B"/>
    <property type="match status" value="1"/>
</dbReference>
<feature type="transmembrane region" description="Helical" evidence="1">
    <location>
        <begin position="669"/>
        <end position="692"/>
    </location>
</feature>
<dbReference type="GO" id="GO:0047657">
    <property type="term" value="F:alpha-1,3-glucan synthase activity"/>
    <property type="evidence" value="ECO:0007669"/>
    <property type="project" value="TreeGrafter"/>
</dbReference>
<keyword evidence="1" id="KW-1133">Transmembrane helix</keyword>
<protein>
    <submittedName>
        <fullName evidence="2">Uncharacterized protein</fullName>
    </submittedName>
</protein>
<dbReference type="SUPFAM" id="SSF53756">
    <property type="entry name" value="UDP-Glycosyltransferase/glycogen phosphorylase"/>
    <property type="match status" value="1"/>
</dbReference>
<name>A0A7S2JHW5_9DINO</name>
<keyword evidence="1" id="KW-0812">Transmembrane</keyword>